<evidence type="ECO:0000259" key="12">
    <source>
        <dbReference type="Pfam" id="PF13609"/>
    </source>
</evidence>
<sequence length="393" mass="40875">MKKSLFAVAAVTAFAGAAQAQSSVTVYGILDMGYIGTNTRNVSGANIKTNTNQIGNSAEQSSRLGFRGTEDLGGGTSAFFTAEFNLFGTGNSLSQETSFRATTSGSGSTISGLQSRQAFVGLKKNGLGQFSVGNQYTPIHEAIGATDPGQQNNVVGSAIYPVAVNGTDLTTGAYTTRAANALVVKSDKFAGFSAKALYNLSQSNSSTNASNAVATTTGGGSVNSNGWGLAADYTWNKLLVTANYQSFQNRTTNGGFTTALNSNDNQFYGGATYDFGILKAYAGYVNRKITTTNDLTASRTAQQIGVRSFVTPTIEAWASVGQGRFSSNTAIGTVAPVASPASANFTAYQLGSNYWLSKRTNLYAIYGSSQQSSSATIASEGANQYAVGVRHTF</sequence>
<dbReference type="AlphaFoldDB" id="A0A0E3ZIH2"/>
<keyword evidence="10" id="KW-0998">Cell outer membrane</keyword>
<dbReference type="SUPFAM" id="SSF56935">
    <property type="entry name" value="Porins"/>
    <property type="match status" value="1"/>
</dbReference>
<dbReference type="InterPro" id="IPR050298">
    <property type="entry name" value="Gram-neg_bact_OMP"/>
</dbReference>
<evidence type="ECO:0000313" key="14">
    <source>
        <dbReference type="Proteomes" id="UP000061135"/>
    </source>
</evidence>
<name>A0A0E3ZIH2_9BURK</name>
<keyword evidence="3" id="KW-0813">Transport</keyword>
<comment type="subcellular location">
    <subcellularLocation>
        <location evidence="1">Cell outer membrane</location>
        <topology evidence="1">Multi-pass membrane protein</topology>
    </subcellularLocation>
</comment>
<gene>
    <name evidence="13" type="ORF">CL55_00001180</name>
</gene>
<dbReference type="PATRIC" id="fig|576611.7.peg.118"/>
<dbReference type="Pfam" id="PF13609">
    <property type="entry name" value="Porin_4"/>
    <property type="match status" value="1"/>
</dbReference>
<dbReference type="Gene3D" id="2.40.160.10">
    <property type="entry name" value="Porin"/>
    <property type="match status" value="1"/>
</dbReference>
<dbReference type="GO" id="GO:0046930">
    <property type="term" value="C:pore complex"/>
    <property type="evidence" value="ECO:0007669"/>
    <property type="project" value="UniProtKB-KW"/>
</dbReference>
<evidence type="ECO:0000256" key="1">
    <source>
        <dbReference type="ARBA" id="ARBA00004571"/>
    </source>
</evidence>
<comment type="subunit">
    <text evidence="2">Homotrimer.</text>
</comment>
<keyword evidence="4" id="KW-1134">Transmembrane beta strand</keyword>
<dbReference type="KEGG" id="pdq:CL55_00001180"/>
<dbReference type="CDD" id="cd00342">
    <property type="entry name" value="gram_neg_porins"/>
    <property type="match status" value="1"/>
</dbReference>
<reference evidence="13 14" key="1">
    <citation type="submission" date="2014-03" db="EMBL/GenBank/DDBJ databases">
        <title>Genome of Polynucleobacter strain MWH-MoK4.</title>
        <authorList>
            <person name="Hahn M.W."/>
        </authorList>
    </citation>
    <scope>NUCLEOTIDE SEQUENCE [LARGE SCALE GENOMIC DNA]</scope>
    <source>
        <strain evidence="13 14">MWH-MoK4</strain>
    </source>
</reference>
<evidence type="ECO:0000256" key="7">
    <source>
        <dbReference type="ARBA" id="ARBA00023065"/>
    </source>
</evidence>
<dbReference type="STRING" id="1835254.CL55_00001180"/>
<keyword evidence="9" id="KW-0472">Membrane</keyword>
<evidence type="ECO:0000313" key="13">
    <source>
        <dbReference type="EMBL" id="AKD24451.1"/>
    </source>
</evidence>
<organism evidence="13 14">
    <name type="scientific">Polynucleobacter duraquae</name>
    <dbReference type="NCBI Taxonomy" id="1835254"/>
    <lineage>
        <taxon>Bacteria</taxon>
        <taxon>Pseudomonadati</taxon>
        <taxon>Pseudomonadota</taxon>
        <taxon>Betaproteobacteria</taxon>
        <taxon>Burkholderiales</taxon>
        <taxon>Burkholderiaceae</taxon>
        <taxon>Polynucleobacter</taxon>
    </lineage>
</organism>
<dbReference type="GO" id="GO:0009279">
    <property type="term" value="C:cell outer membrane"/>
    <property type="evidence" value="ECO:0007669"/>
    <property type="project" value="UniProtKB-SubCell"/>
</dbReference>
<dbReference type="PANTHER" id="PTHR34501:SF9">
    <property type="entry name" value="MAJOR OUTER MEMBRANE PROTEIN P.IA"/>
    <property type="match status" value="1"/>
</dbReference>
<feature type="chain" id="PRO_5002417092" evidence="11">
    <location>
        <begin position="21"/>
        <end position="393"/>
    </location>
</feature>
<keyword evidence="5" id="KW-0812">Transmembrane</keyword>
<dbReference type="GO" id="GO:0015288">
    <property type="term" value="F:porin activity"/>
    <property type="evidence" value="ECO:0007669"/>
    <property type="project" value="UniProtKB-KW"/>
</dbReference>
<proteinExistence type="predicted"/>
<dbReference type="GO" id="GO:0006811">
    <property type="term" value="P:monoatomic ion transport"/>
    <property type="evidence" value="ECO:0007669"/>
    <property type="project" value="UniProtKB-KW"/>
</dbReference>
<accession>A0A0E3ZIH2</accession>
<dbReference type="RefSeq" id="WP_046329426.1">
    <property type="nucleotide sequence ID" value="NZ_CP007501.1"/>
</dbReference>
<evidence type="ECO:0000256" key="9">
    <source>
        <dbReference type="ARBA" id="ARBA00023136"/>
    </source>
</evidence>
<keyword evidence="6 11" id="KW-0732">Signal</keyword>
<evidence type="ECO:0000256" key="4">
    <source>
        <dbReference type="ARBA" id="ARBA00022452"/>
    </source>
</evidence>
<dbReference type="OrthoDB" id="9128909at2"/>
<feature type="domain" description="Porin" evidence="12">
    <location>
        <begin position="7"/>
        <end position="371"/>
    </location>
</feature>
<evidence type="ECO:0000256" key="2">
    <source>
        <dbReference type="ARBA" id="ARBA00011233"/>
    </source>
</evidence>
<evidence type="ECO:0000256" key="11">
    <source>
        <dbReference type="SAM" id="SignalP"/>
    </source>
</evidence>
<dbReference type="EMBL" id="CP007501">
    <property type="protein sequence ID" value="AKD24451.1"/>
    <property type="molecule type" value="Genomic_DNA"/>
</dbReference>
<feature type="signal peptide" evidence="11">
    <location>
        <begin position="1"/>
        <end position="20"/>
    </location>
</feature>
<dbReference type="InterPro" id="IPR033900">
    <property type="entry name" value="Gram_neg_porin_domain"/>
</dbReference>
<evidence type="ECO:0000256" key="5">
    <source>
        <dbReference type="ARBA" id="ARBA00022692"/>
    </source>
</evidence>
<dbReference type="Proteomes" id="UP000061135">
    <property type="component" value="Chromosome"/>
</dbReference>
<keyword evidence="8" id="KW-0626">Porin</keyword>
<protein>
    <submittedName>
        <fullName evidence="13">Outer membrane protein (Porin)</fullName>
    </submittedName>
</protein>
<evidence type="ECO:0000256" key="10">
    <source>
        <dbReference type="ARBA" id="ARBA00023237"/>
    </source>
</evidence>
<keyword evidence="7" id="KW-0406">Ion transport</keyword>
<evidence type="ECO:0000256" key="3">
    <source>
        <dbReference type="ARBA" id="ARBA00022448"/>
    </source>
</evidence>
<evidence type="ECO:0000256" key="6">
    <source>
        <dbReference type="ARBA" id="ARBA00022729"/>
    </source>
</evidence>
<evidence type="ECO:0000256" key="8">
    <source>
        <dbReference type="ARBA" id="ARBA00023114"/>
    </source>
</evidence>
<dbReference type="PANTHER" id="PTHR34501">
    <property type="entry name" value="PROTEIN YDDL-RELATED"/>
    <property type="match status" value="1"/>
</dbReference>
<keyword evidence="14" id="KW-1185">Reference proteome</keyword>
<dbReference type="HOGENOM" id="CLU_038238_0_0_4"/>
<dbReference type="InterPro" id="IPR023614">
    <property type="entry name" value="Porin_dom_sf"/>
</dbReference>